<evidence type="ECO:0000256" key="1">
    <source>
        <dbReference type="ARBA" id="ARBA00004219"/>
    </source>
</evidence>
<dbReference type="GO" id="GO:0030430">
    <property type="term" value="C:host cell cytoplasm"/>
    <property type="evidence" value="ECO:0007669"/>
    <property type="project" value="UniProtKB-ARBA"/>
</dbReference>
<feature type="region of interest" description="Disordered" evidence="7">
    <location>
        <begin position="3791"/>
        <end position="3820"/>
    </location>
</feature>
<dbReference type="GO" id="GO:0004521">
    <property type="term" value="F:RNA endonuclease activity"/>
    <property type="evidence" value="ECO:0007669"/>
    <property type="project" value="UniProtKB-ARBA"/>
</dbReference>
<dbReference type="SMART" id="SM00912">
    <property type="entry name" value="Haemagg_act"/>
    <property type="match status" value="1"/>
</dbReference>
<dbReference type="InterPro" id="IPR012334">
    <property type="entry name" value="Pectin_lyas_fold"/>
</dbReference>
<evidence type="ECO:0000256" key="8">
    <source>
        <dbReference type="SAM" id="SignalP"/>
    </source>
</evidence>
<sequence length="4358" mass="444536">MDTRQPPVRFSARLLSYLIISLLVWQPVAPAFAAAMTPTGPTGMDKAANGVPVVNIARPNAAGISHNQFKDYNVGKEGVILNNATGQMNQTQLGGIIQNNPNLRAGQEARGIINEVTGGSRSQLNGYTEVAGKAANVMVANPYGITCNGCGFINTPNVTLTTGKPTFDAAGNLATLDVTRGTITVEGKGLDASQSDALSIISRATEVNAAIHARDLNVTVGANRVDASGSRTAIAGEGAAPVVAVDTGALGGMYAYRIRLVSGDKGVGVNLGNLNARQGDITLDASGRLAIKNSLASGTLTAKGDNVTLSGEHKTGGALAVSSRGDVALRDASLASDGAMTLAADGSLSSAASTLTSGQSQTLKGKTVTLDNATRVDARNDVTLNGGALDNQAQVSAGGSAHLSGERLTNSGQIAAKGRLETRTTRLTNSGTLQGNGVNVESDAVTNSGTLQSGADLTLNAATLDQQGTLSARGDAALTARDSLNNRASGKILTDGTLTVNAGTLTQNGTLSGTKGIQARTQHTTSGKGALTTSQGDIRLDATQDADLNGQTMAAGNLTLTGDAVTTQQGAQLQSGHDLSITARDATLNGTQAAKGALDVTAQRLSHGGKSDAAATRVTAEERLANSGTLLGDALTLRGKQITNSGLLQGDRALSLFADRLDNLNGGTLYSAASLSLDLPALTNQGLITTDGDLTLRGGHITNGGLLQSQHALEVAAGQLDNLSGGTLYGADGLRLTIPTLYNEGLITTNGDLTLHGQDLVNGGEINGVNVRGDLATLDNRGRLLADNAMTLSAATLNNDGTLAARQLTLTADRLHNLGLAQGDNTLNVTAGDTENQGALRTGGTLDLQGETLTNRGELSATALLLALAKSADNSGRMIATDALRLTAPAFTNSGTLAAATLELGSDTLTNRGTLQGTRELRAHGKALDNQQGGVVLTGGALTLESDTLNNAGLLQGDTLAVTARDWRNDGNALGQNGVTANIAGTLTNQGNVLSQQAMTVNAGHADNGGALMAKVLALHGDLQNSGLLQGSEALTWDGASLTNAADGQLTGGNTLALNGTTLANQGKMQARAVTVTGYTLRNGGTLQATDSLTATLGQQLDNQGKLLSQNQARVSAATLINDGALAARALDIQAPDVTNRGTLAGNDSLTFTTRNLYNGAGGQIATGAGLTLDLGKLENQGLLSVNDGLTLRTDSLTNGGDMQAGALDLTLNGALDNSGRLIADGRAQMTAGTLTNSGSLAGEDVTLGAASIRNGGLIQGTHSAGATAQTLTNDASGTWLSGGALTLRGADLTNAGQMQGDTLTLTGNSLDNRGVINGIHGVTGTLQGALTSDGQIVSRGDATLTAGSLTGSGRLVADNLTLRADTLTNNGLWQGTTALNVTGDTITTGANARTLSGGTLTLDAGTLTTGGTLQGQQVTVEADTWTHGGALISLGGLGAQTQGTLTNNGSLLSQGAATVTAGELANNGDLLSQGALTLDGQRLTNRGALQGDTLTAYQNQINNQGSMTGAQGLTLTARPQPRMARMLLAAPARELINGANGALLTGGTLRIDSGAVTNAGRWQGQQILLNAQRLDHSGAIQSADGLNITLSGDLNSLAGSKITALGAAALDALAMTNQGEWTAKNLTLTGDSLRNEGAITGVNGLTATIGNDVTQTSNGKLLTGGALTLNAGAVNNQGAMQGGTLGITTGGLTNSGRLQGDNGATLIARGAFTNNAGGQVISRQALAVTTPVLVNNGLIQGGTTTRVDATTSARNDGKLLSGGQLTLTTPQFTGAGWLQAATLILNAANATNSGTWLADQGTLTGTTLTNQGTTQGGALTVNYGTLNNNGTLLGNNQLTVNANQVNQQAAGKLFSGGDLLIGSTGLNAAGQLVALGNLTLKLTSAFTNTNALAAGKTLTVTSNGAIDNRGVLQGQAVNVSAGGALTNNGQITTGSGASTLSGSSVALNGAGTLQGGGDVNIASRGNITVDGFTGTRGSLTLTAPGSIINTALLYAANNLALYANSITNQRGDILAGNSLWMQKDAAGNANAEVVNTSGNIETQNGDITIKTGHLLNQRDGFTTKVNEKSFDNTDIGVISVKFDDIAKEKLEYRTYQQCGGAKNEHCYTRAVFRLKKPYDDITKALSQKEVIVSSDGGAARISAGKNISINATRLDNIASNIMASNNVSLIGGSFNNSSVTSGQTSVYQVYRLTWKCDYDCDGYEWYDIPSYTSVRSLRKHYSGVTNSGYVEYVAQPEQITESTEGQTYRAVIQAGGNVTANFADNISNTSTTANAGKVSNTITAPSLNTLSHQSIGGSVQKQALAGGAAVAVNSPEWKDQLQGALQQINGGGALENGAGGTSLANISTSKAGKANLGSVGGLANAGVTAASAGNIAGGALASYQSKPVDTSAYPLPSGNNGFFVVSDNPKSPYLINVNPKLDGLGELDPALFGDLNKLLGVQPGTAPRETRASFTNEKQFLGSSYMLGRLNLNPEYDYRFLGDAAFDTRYVSNTLLNQTGNRYLNGVGSDLQQMQYLMDSAAAQQKSLGLQFGVALTRDQIASLDKSILWWETATVNGETVMIPKLYLSPKDVTVNNGSVIAGNNVSLKGGDITNSGSTLLARQDLKLDSQNSISNLNDGLMKAGGSLNLSAIGDINNISSAIRGKTVALESADGSINNITLAEQTSIDARGKHGSVMLKDTTLGSTATISAQDSLALQAGKNITITGANIASGGDLLMNAWGDIAVNANQVNDAYGQSGFRNNTNTSRSSVTYQGSNISAGGNLGIKAGDNLRVAASDIKAGGNAALAAGGDLNLDALQTSNNSRSGKKETHSTGLDRTSVSAGDNLTLSAGQDINARAAALAAEDNIGIQAGRDVNLEAEATTTGDSYRSKKKTTINESVRQQGTELASGGNTVIVAGRDVNTEATQVLAKKDIGIAAQNNINLLTATESNYSFKEKKTTKKGFLSKKTTHTVEEHSSTDEAATLLSGDNVALKAGNDLLVRGSAVTASGDVALKANGDVTVEAATEKASDYSMKKTTKSGVFGGGMGITIGSQSAKETRKGAKLTQSDSRSVIGTTAGNVIIEAGDKAKLVATNIVAGRETADTTRKTGHIDVKANDIEIVAGKDIITGSVKQESKSSGFGISFSNPVIDAIRNVRDITKMGGSNITKAKTAAGEAAAAFADITGGGLQGSLPVSYGKSSSKSEMHYAGEYSVVNTLTSAGNVQLTANGKKGQGDIVISGSKIGAKEAAIIDANRNVDITTSTDHQISSSKSSSKSWSITDAAPTIGSAIRAVSGGPNNGSSILPFGFGKNNSKENSETTAQTGSQITAKDIYIDSKDGHVNVSGSSLAAINDLILSSKNGDITVGTGNNHVVQESSGSQTKIGTLGGDGYSGTVGWSNNKYASQLDRNQQSTLRSQLASRDGNVTLQAGKDVAIDGADISAGKSVTLSGENVRLDVSEDRLKTHNESSNTQYGVTASVSGWAVAAAQAVENAARSVEDKRDPRLSAIYAAQAGLSTASQTVLSDMNPSAFKVNVSATVGSSNQQQDYHSQAQQGSSIKAGENVAITAKKDIEGAGVNIAGKNVNLNAGRDISLSTAQDMERLKNHSGGSQASLGAGFSLGGSQNGITIEAGASSYSNKDKGNSLTHHNSVVTAEDTLTVHTGRDATLQGAELRGESVKADIGRDLLISSQQDKNQYDSKTSSGGVSVSVCVPPICAGNFVQGSANAAGGKVTHDFKSVIEQSGIFAGTGGFDVHVGEHTQLNGAVIASNADATKNRLDTGTLGWNDIHNKSQTSGNQFAVSVSGGMTKDASDKLKPTSSGLPGTSLASVSDNDSNITHSAVSQGAVIIRDKDKQTQDVAELSRDTAHAHKALENNFDKASIQDKLDIQNQASALGTQALDAWRQSQLEAGKDKIRAAMQARGELNGLTDAQINDKIAQSDQYKEVDKQYGVGSDFWRNGSAITGLLAGALGGNVKGGMAAGAAPYVAGLIKSVANGSEPARIALHTLASAALVKAQGGNAAAGAAGGFVAASSSAALSLAFYNKKPEELSPDEKTVIVNLVAALGAAGGSMAAGNSTGIGSGANAARVEVENNSLTGDAARQSVKQSAEWWKEQVRNKLGKNTASQLANGLINLASETGDIAMLGGDTAFDVMAALAACATGDSYCSQAKNDIAKKDAAAANVLNGIMNGDAWEGIKSTAIKAANGDQEALENVAGILFGVFVPAKVLSGEKSASTVSTGKGTVTSVANDVSDSSREQLVKKGYWDAIDNASKTAFNSAKNDVSNWTPKDKHMIGTSASRAAQFNTNNLEEIRMLVKDALNSPNALFLPNNQPGSFRVVADLGKPIGTKGQTSVRIIVGEDGKIWNAFPVNVK</sequence>
<keyword evidence="3 8" id="KW-0732">Signal</keyword>
<evidence type="ECO:0000256" key="2">
    <source>
        <dbReference type="ARBA" id="ARBA00022656"/>
    </source>
</evidence>
<feature type="domain" description="Filamentous haemagglutinin FhaB/tRNA nuclease CdiA-like TPS" evidence="9">
    <location>
        <begin position="48"/>
        <end position="170"/>
    </location>
</feature>
<evidence type="ECO:0000256" key="7">
    <source>
        <dbReference type="SAM" id="MobiDB-lite"/>
    </source>
</evidence>
<evidence type="ECO:0000259" key="9">
    <source>
        <dbReference type="SMART" id="SM00912"/>
    </source>
</evidence>
<feature type="signal peptide" evidence="8">
    <location>
        <begin position="1"/>
        <end position="33"/>
    </location>
</feature>
<feature type="region of interest" description="Disordered" evidence="7">
    <location>
        <begin position="3288"/>
        <end position="3308"/>
    </location>
</feature>
<keyword evidence="5" id="KW-0843">Virulence</keyword>
<feature type="region of interest" description="Disordered" evidence="7">
    <location>
        <begin position="2801"/>
        <end position="2822"/>
    </location>
</feature>
<evidence type="ECO:0000256" key="5">
    <source>
        <dbReference type="ARBA" id="ARBA00023026"/>
    </source>
</evidence>
<dbReference type="RefSeq" id="WP_161591344.1">
    <property type="nucleotide sequence ID" value="NZ_RPBY01000007.1"/>
</dbReference>
<dbReference type="SUPFAM" id="SSF51126">
    <property type="entry name" value="Pectin lyase-like"/>
    <property type="match status" value="1"/>
</dbReference>
<comment type="similarity">
    <text evidence="6">In the N-terminal section; belongs to the CdiA toxin family.</text>
</comment>
<dbReference type="Pfam" id="PF05860">
    <property type="entry name" value="TPS"/>
    <property type="match status" value="1"/>
</dbReference>
<reference evidence="10" key="1">
    <citation type="submission" date="2018-11" db="EMBL/GenBank/DDBJ databases">
        <title>Genomics analysis of Putative Virulence Factors on Adhesion and Cytotoxicity for Cronobacter spp.</title>
        <authorList>
            <person name="Cui J."/>
        </authorList>
    </citation>
    <scope>NUCLEOTIDE SEQUENCE</scope>
    <source>
        <strain evidence="10">SD69</strain>
    </source>
</reference>
<dbReference type="NCBIfam" id="TIGR01901">
    <property type="entry name" value="adhes_NPXG"/>
    <property type="match status" value="1"/>
</dbReference>
<dbReference type="Proteomes" id="UP000778262">
    <property type="component" value="Unassembled WGS sequence"/>
</dbReference>
<dbReference type="Pfam" id="PF13332">
    <property type="entry name" value="Fil_haemagg_2"/>
    <property type="match status" value="6"/>
</dbReference>
<gene>
    <name evidence="10" type="ORF">EHJ13_17840</name>
</gene>
<evidence type="ECO:0000256" key="6">
    <source>
        <dbReference type="ARBA" id="ARBA00024043"/>
    </source>
</evidence>
<accession>A0A9Q4T5C8</accession>
<dbReference type="Pfam" id="PF05594">
    <property type="entry name" value="Fil_haemagg"/>
    <property type="match status" value="16"/>
</dbReference>
<protein>
    <submittedName>
        <fullName evidence="10">Filamentous hemagglutinin N-terminal domain-containing protein</fullName>
    </submittedName>
</protein>
<dbReference type="InterPro" id="IPR011050">
    <property type="entry name" value="Pectin_lyase_fold/virulence"/>
</dbReference>
<dbReference type="Gene3D" id="2.160.20.10">
    <property type="entry name" value="Single-stranded right-handed beta-helix, Pectin lyase-like"/>
    <property type="match status" value="1"/>
</dbReference>
<dbReference type="GO" id="GO:0090729">
    <property type="term" value="F:toxin activity"/>
    <property type="evidence" value="ECO:0007669"/>
    <property type="project" value="UniProtKB-KW"/>
</dbReference>
<comment type="caution">
    <text evidence="10">The sequence shown here is derived from an EMBL/GenBank/DDBJ whole genome shotgun (WGS) entry which is preliminary data.</text>
</comment>
<dbReference type="InterPro" id="IPR025157">
    <property type="entry name" value="Hemagglutinin_rpt"/>
</dbReference>
<dbReference type="InterPro" id="IPR008638">
    <property type="entry name" value="FhaB/CdiA-like_TPS"/>
</dbReference>
<dbReference type="InterPro" id="IPR010069">
    <property type="entry name" value="CdiA_FHA1_rpt"/>
</dbReference>
<keyword evidence="2" id="KW-0800">Toxin</keyword>
<organism evidence="10 11">
    <name type="scientific">Cronobacter dublinensis</name>
    <dbReference type="NCBI Taxonomy" id="413497"/>
    <lineage>
        <taxon>Bacteria</taxon>
        <taxon>Pseudomonadati</taxon>
        <taxon>Pseudomonadota</taxon>
        <taxon>Gammaproteobacteria</taxon>
        <taxon>Enterobacterales</taxon>
        <taxon>Enterobacteriaceae</taxon>
        <taxon>Cronobacter</taxon>
    </lineage>
</organism>
<keyword evidence="4" id="KW-1266">Target cell cytoplasm</keyword>
<dbReference type="EMBL" id="RPBY01000007">
    <property type="protein sequence ID" value="NCH89278.1"/>
    <property type="molecule type" value="Genomic_DNA"/>
</dbReference>
<proteinExistence type="inferred from homology"/>
<evidence type="ECO:0000313" key="10">
    <source>
        <dbReference type="EMBL" id="NCH89278.1"/>
    </source>
</evidence>
<evidence type="ECO:0000256" key="4">
    <source>
        <dbReference type="ARBA" id="ARBA00022913"/>
    </source>
</evidence>
<name>A0A9Q4T5C8_9ENTR</name>
<comment type="subcellular location">
    <subcellularLocation>
        <location evidence="1">Target cell</location>
        <location evidence="1">Target cell cytoplasm</location>
    </subcellularLocation>
</comment>
<dbReference type="NCBIfam" id="TIGR01731">
    <property type="entry name" value="fil_hemag_20aa"/>
    <property type="match status" value="29"/>
</dbReference>
<feature type="compositionally biased region" description="Polar residues" evidence="7">
    <location>
        <begin position="3801"/>
        <end position="3820"/>
    </location>
</feature>
<feature type="chain" id="PRO_5040300392" evidence="8">
    <location>
        <begin position="34"/>
        <end position="4358"/>
    </location>
</feature>
<evidence type="ECO:0000256" key="3">
    <source>
        <dbReference type="ARBA" id="ARBA00022729"/>
    </source>
</evidence>
<dbReference type="FunFam" id="2.160.20.10:FF:000048">
    <property type="entry name" value="tRNA nuclease CdiA"/>
    <property type="match status" value="1"/>
</dbReference>
<evidence type="ECO:0000313" key="11">
    <source>
        <dbReference type="Proteomes" id="UP000778262"/>
    </source>
</evidence>
<dbReference type="InterPro" id="IPR008619">
    <property type="entry name" value="Filamentous_hemagglutn_rpt"/>
</dbReference>